<proteinExistence type="predicted"/>
<keyword evidence="3" id="KW-1185">Reference proteome</keyword>
<dbReference type="AlphaFoldDB" id="A0A4U1DAP6"/>
<feature type="transmembrane region" description="Helical" evidence="1">
    <location>
        <begin position="61"/>
        <end position="78"/>
    </location>
</feature>
<evidence type="ECO:0000313" key="3">
    <source>
        <dbReference type="Proteomes" id="UP000307756"/>
    </source>
</evidence>
<evidence type="ECO:0000256" key="1">
    <source>
        <dbReference type="SAM" id="Phobius"/>
    </source>
</evidence>
<organism evidence="2 3">
    <name type="scientific">Robertmurraya kyonggiensis</name>
    <dbReference type="NCBI Taxonomy" id="1037680"/>
    <lineage>
        <taxon>Bacteria</taxon>
        <taxon>Bacillati</taxon>
        <taxon>Bacillota</taxon>
        <taxon>Bacilli</taxon>
        <taxon>Bacillales</taxon>
        <taxon>Bacillaceae</taxon>
        <taxon>Robertmurraya</taxon>
    </lineage>
</organism>
<feature type="transmembrane region" description="Helical" evidence="1">
    <location>
        <begin position="20"/>
        <end position="41"/>
    </location>
</feature>
<dbReference type="Proteomes" id="UP000307756">
    <property type="component" value="Unassembled WGS sequence"/>
</dbReference>
<keyword evidence="1" id="KW-0812">Transmembrane</keyword>
<dbReference type="EMBL" id="SWBM01000001">
    <property type="protein sequence ID" value="TKC19622.1"/>
    <property type="molecule type" value="Genomic_DNA"/>
</dbReference>
<dbReference type="OrthoDB" id="2885777at2"/>
<keyword evidence="1" id="KW-1133">Transmembrane helix</keyword>
<feature type="transmembrane region" description="Helical" evidence="1">
    <location>
        <begin position="85"/>
        <end position="105"/>
    </location>
</feature>
<accession>A0A4U1DAP6</accession>
<dbReference type="RefSeq" id="WP_136830527.1">
    <property type="nucleotide sequence ID" value="NZ_SWBM01000001.1"/>
</dbReference>
<sequence length="197" mass="22429">MKKVKGGIFLMSASMEIEKANIIAIGVLITSTILIMLLYFLKSWGVYVQLGTPPQGVSLRILFILLTIVATVSGLYLSKDKIFDICIGALCLFIILSNLFSWWLFDSNAVYTIFSSPDKNEHFLVVETGYGTLYQLSSSGLFMTELAVIRTDDGYKPISKGAYRLEWKEQNKLIINYAFDYMAPNEYRKMNIEYKTY</sequence>
<protein>
    <submittedName>
        <fullName evidence="2">Uncharacterized protein</fullName>
    </submittedName>
</protein>
<reference evidence="2 3" key="1">
    <citation type="journal article" date="2011" name="J. Microbiol.">
        <title>Bacillus kyonggiensis sp. nov., isolated from soil of a lettuce field.</title>
        <authorList>
            <person name="Dong K."/>
            <person name="Lee S."/>
        </authorList>
    </citation>
    <scope>NUCLEOTIDE SEQUENCE [LARGE SCALE GENOMIC DNA]</scope>
    <source>
        <strain evidence="2 3">NB22</strain>
    </source>
</reference>
<name>A0A4U1DAP6_9BACI</name>
<comment type="caution">
    <text evidence="2">The sequence shown here is derived from an EMBL/GenBank/DDBJ whole genome shotgun (WGS) entry which is preliminary data.</text>
</comment>
<evidence type="ECO:0000313" key="2">
    <source>
        <dbReference type="EMBL" id="TKC19622.1"/>
    </source>
</evidence>
<keyword evidence="1" id="KW-0472">Membrane</keyword>
<gene>
    <name evidence="2" type="ORF">FA727_08820</name>
</gene>